<dbReference type="GO" id="GO:0000288">
    <property type="term" value="P:nuclear-transcribed mRNA catabolic process, deadenylation-dependent decay"/>
    <property type="evidence" value="ECO:0007669"/>
    <property type="project" value="TreeGrafter"/>
</dbReference>
<dbReference type="GO" id="GO:0003723">
    <property type="term" value="F:RNA binding"/>
    <property type="evidence" value="ECO:0007669"/>
    <property type="project" value="UniProtKB-UniRule"/>
</dbReference>
<accession>A0A1Y1VR12</accession>
<dbReference type="Proteomes" id="UP000193922">
    <property type="component" value="Unassembled WGS sequence"/>
</dbReference>
<dbReference type="InterPro" id="IPR035979">
    <property type="entry name" value="RBD_domain_sf"/>
</dbReference>
<dbReference type="AlphaFoldDB" id="A0A1Y1VR12"/>
<dbReference type="Pfam" id="PF00076">
    <property type="entry name" value="RRM_1"/>
    <property type="match status" value="1"/>
</dbReference>
<protein>
    <submittedName>
        <fullName evidence="4">RNA-binding domain-containing protein</fullName>
    </submittedName>
</protein>
<feature type="compositionally biased region" description="Polar residues" evidence="2">
    <location>
        <begin position="202"/>
        <end position="211"/>
    </location>
</feature>
<keyword evidence="1" id="KW-0694">RNA-binding</keyword>
<dbReference type="CDD" id="cd00590">
    <property type="entry name" value="RRM_SF"/>
    <property type="match status" value="1"/>
</dbReference>
<evidence type="ECO:0000259" key="3">
    <source>
        <dbReference type="PROSITE" id="PS50102"/>
    </source>
</evidence>
<gene>
    <name evidence="4" type="ORF">DL89DRAFT_71320</name>
</gene>
<feature type="region of interest" description="Disordered" evidence="2">
    <location>
        <begin position="199"/>
        <end position="220"/>
    </location>
</feature>
<dbReference type="InterPro" id="IPR052645">
    <property type="entry name" value="Pumilio_domain_protein"/>
</dbReference>
<dbReference type="InterPro" id="IPR012677">
    <property type="entry name" value="Nucleotide-bd_a/b_plait_sf"/>
</dbReference>
<dbReference type="EMBL" id="MCFD01000164">
    <property type="protein sequence ID" value="ORX63709.1"/>
    <property type="molecule type" value="Genomic_DNA"/>
</dbReference>
<reference evidence="4 5" key="1">
    <citation type="submission" date="2016-07" db="EMBL/GenBank/DDBJ databases">
        <title>Pervasive Adenine N6-methylation of Active Genes in Fungi.</title>
        <authorList>
            <consortium name="DOE Joint Genome Institute"/>
            <person name="Mondo S.J."/>
            <person name="Dannebaum R.O."/>
            <person name="Kuo R.C."/>
            <person name="Labutti K."/>
            <person name="Haridas S."/>
            <person name="Kuo A."/>
            <person name="Salamov A."/>
            <person name="Ahrendt S.R."/>
            <person name="Lipzen A."/>
            <person name="Sullivan W."/>
            <person name="Andreopoulos W.B."/>
            <person name="Clum A."/>
            <person name="Lindquist E."/>
            <person name="Daum C."/>
            <person name="Ramamoorthy G.K."/>
            <person name="Gryganskyi A."/>
            <person name="Culley D."/>
            <person name="Magnuson J.K."/>
            <person name="James T.Y."/>
            <person name="O'Malley M.A."/>
            <person name="Stajich J.E."/>
            <person name="Spatafora J.W."/>
            <person name="Visel A."/>
            <person name="Grigoriev I.V."/>
        </authorList>
    </citation>
    <scope>NUCLEOTIDE SEQUENCE [LARGE SCALE GENOMIC DNA]</scope>
    <source>
        <strain evidence="4 5">ATCC 12442</strain>
    </source>
</reference>
<dbReference type="SMART" id="SM00360">
    <property type="entry name" value="RRM"/>
    <property type="match status" value="1"/>
</dbReference>
<evidence type="ECO:0000313" key="5">
    <source>
        <dbReference type="Proteomes" id="UP000193922"/>
    </source>
</evidence>
<dbReference type="SUPFAM" id="SSF54928">
    <property type="entry name" value="RNA-binding domain, RBD"/>
    <property type="match status" value="1"/>
</dbReference>
<organism evidence="4 5">
    <name type="scientific">Linderina pennispora</name>
    <dbReference type="NCBI Taxonomy" id="61395"/>
    <lineage>
        <taxon>Eukaryota</taxon>
        <taxon>Fungi</taxon>
        <taxon>Fungi incertae sedis</taxon>
        <taxon>Zoopagomycota</taxon>
        <taxon>Kickxellomycotina</taxon>
        <taxon>Kickxellomycetes</taxon>
        <taxon>Kickxellales</taxon>
        <taxon>Kickxellaceae</taxon>
        <taxon>Linderina</taxon>
    </lineage>
</organism>
<evidence type="ECO:0000313" key="4">
    <source>
        <dbReference type="EMBL" id="ORX63709.1"/>
    </source>
</evidence>
<evidence type="ECO:0000256" key="2">
    <source>
        <dbReference type="SAM" id="MobiDB-lite"/>
    </source>
</evidence>
<proteinExistence type="predicted"/>
<dbReference type="OrthoDB" id="2017782at2759"/>
<feature type="domain" description="RRM" evidence="3">
    <location>
        <begin position="77"/>
        <end position="150"/>
    </location>
</feature>
<keyword evidence="5" id="KW-1185">Reference proteome</keyword>
<comment type="caution">
    <text evidence="4">The sequence shown here is derived from an EMBL/GenBank/DDBJ whole genome shotgun (WGS) entry which is preliminary data.</text>
</comment>
<evidence type="ECO:0000256" key="1">
    <source>
        <dbReference type="PROSITE-ProRule" id="PRU00176"/>
    </source>
</evidence>
<dbReference type="RefSeq" id="XP_040739046.1">
    <property type="nucleotide sequence ID" value="XM_040892001.1"/>
</dbReference>
<dbReference type="InterPro" id="IPR000504">
    <property type="entry name" value="RRM_dom"/>
</dbReference>
<dbReference type="PANTHER" id="PTHR47093">
    <property type="entry name" value="PROTEIN JSN1-RELATED"/>
    <property type="match status" value="1"/>
</dbReference>
<name>A0A1Y1VR12_9FUNG</name>
<dbReference type="PROSITE" id="PS50102">
    <property type="entry name" value="RRM"/>
    <property type="match status" value="1"/>
</dbReference>
<dbReference type="Gene3D" id="3.30.70.330">
    <property type="match status" value="1"/>
</dbReference>
<dbReference type="GeneID" id="63808649"/>
<dbReference type="STRING" id="61395.A0A1Y1VR12"/>
<dbReference type="PANTHER" id="PTHR47093:SF1">
    <property type="entry name" value="PROTEIN JSN1-RELATED"/>
    <property type="match status" value="1"/>
</dbReference>
<sequence>MVRTRTALAPRFISELAAKACVDLDAQAASLGLLSAALRQRRIRARHRCTHASTRSTLTWPCFTAALAPILDNVPTRSLWVGNVDPGLNTQDLIAIFGKYGRVESLRLLPDKECAFVNFLRVEDAIRAKDDMHNGTRIGNNTVRVGFGKGESYATGDAQAMQPTRALWIGNIAQATTPDSLSTTFQAYGTHRIGACPEATRTADSSTSSGSRMPCVPSRR</sequence>